<dbReference type="Proteomes" id="UP000284178">
    <property type="component" value="Unassembled WGS sequence"/>
</dbReference>
<dbReference type="AlphaFoldDB" id="A0A412FQ34"/>
<keyword evidence="2" id="KW-1185">Reference proteome</keyword>
<evidence type="ECO:0000313" key="2">
    <source>
        <dbReference type="Proteomes" id="UP000284178"/>
    </source>
</evidence>
<evidence type="ECO:0000313" key="1">
    <source>
        <dbReference type="EMBL" id="RGR70251.1"/>
    </source>
</evidence>
<dbReference type="GeneID" id="83016511"/>
<organism evidence="1 2">
    <name type="scientific">Holdemania filiformis</name>
    <dbReference type="NCBI Taxonomy" id="61171"/>
    <lineage>
        <taxon>Bacteria</taxon>
        <taxon>Bacillati</taxon>
        <taxon>Bacillota</taxon>
        <taxon>Erysipelotrichia</taxon>
        <taxon>Erysipelotrichales</taxon>
        <taxon>Erysipelotrichaceae</taxon>
        <taxon>Holdemania</taxon>
    </lineage>
</organism>
<gene>
    <name evidence="1" type="ORF">DWY25_14005</name>
</gene>
<protein>
    <submittedName>
        <fullName evidence="1">Uncharacterized protein</fullName>
    </submittedName>
</protein>
<reference evidence="1 2" key="1">
    <citation type="submission" date="2018-08" db="EMBL/GenBank/DDBJ databases">
        <title>A genome reference for cultivated species of the human gut microbiota.</title>
        <authorList>
            <person name="Zou Y."/>
            <person name="Xue W."/>
            <person name="Luo G."/>
        </authorList>
    </citation>
    <scope>NUCLEOTIDE SEQUENCE [LARGE SCALE GENOMIC DNA]</scope>
    <source>
        <strain evidence="1 2">AF24-29</strain>
    </source>
</reference>
<sequence length="192" mass="21321">MKKHRFFLTSLLILLLLAGGLTYRNVNIKVLDSMENPTCTGLQVRSAPFLFVDTQRQFQAGDQMKVVETLIWAENFTPVLALPSAATASYTTYQILRESGEPVLFYVNEQQRDQTCGLSTIFSGPSATLRESGGVKWTEQTMAVSDPASSGYSASVIWTIRNDDRLIVMELPDILHDLIKPAAEETFLKLAA</sequence>
<dbReference type="EMBL" id="QRUP01000021">
    <property type="protein sequence ID" value="RGR70251.1"/>
    <property type="molecule type" value="Genomic_DNA"/>
</dbReference>
<accession>A0A412FQ34</accession>
<proteinExistence type="predicted"/>
<name>A0A412FQ34_9FIRM</name>
<comment type="caution">
    <text evidence="1">The sequence shown here is derived from an EMBL/GenBank/DDBJ whole genome shotgun (WGS) entry which is preliminary data.</text>
</comment>
<dbReference type="RefSeq" id="WP_117895764.1">
    <property type="nucleotide sequence ID" value="NZ_CABJCV010000021.1"/>
</dbReference>